<proteinExistence type="predicted"/>
<feature type="chain" id="PRO_5032399105" description="Molecular chaperone" evidence="1">
    <location>
        <begin position="22"/>
        <end position="245"/>
    </location>
</feature>
<evidence type="ECO:0008006" key="4">
    <source>
        <dbReference type="Google" id="ProtNLM"/>
    </source>
</evidence>
<feature type="signal peptide" evidence="1">
    <location>
        <begin position="1"/>
        <end position="21"/>
    </location>
</feature>
<protein>
    <recommendedName>
        <fullName evidence="4">Molecular chaperone</fullName>
    </recommendedName>
</protein>
<evidence type="ECO:0000313" key="2">
    <source>
        <dbReference type="EMBL" id="PSX05464.1"/>
    </source>
</evidence>
<accession>A0A855SA14</accession>
<evidence type="ECO:0000256" key="1">
    <source>
        <dbReference type="SAM" id="SignalP"/>
    </source>
</evidence>
<keyword evidence="1" id="KW-0732">Signal</keyword>
<evidence type="ECO:0000313" key="3">
    <source>
        <dbReference type="Proteomes" id="UP000241440"/>
    </source>
</evidence>
<sequence>MNEFLKCGLFLSLLAPTVSQAIGINSMIEFAERGEGKFTINNNDGYRQFIHVAISSLDVENGKILKKPYTRDNIDQWDLTLRPAKTVIDSGLQKDFKVQYEPKNTDNKESDKYYQLTFAPTPYFSGKEKVKQVMQVAVGFASIFVVPAEKDQPLNYNVTYNQDHIQLKNNGDSYVRAYFNACEDTVKGEERKQCSKVVYALAGRDLRVSLPPEMTKQGKINAEFSTHYSTYEKTVTLTKGQTIRS</sequence>
<gene>
    <name evidence="2" type="ORF">C0W41_17645</name>
</gene>
<dbReference type="Proteomes" id="UP000241440">
    <property type="component" value="Unassembled WGS sequence"/>
</dbReference>
<dbReference type="Gene3D" id="2.60.40.10">
    <property type="entry name" value="Immunoglobulins"/>
    <property type="match status" value="1"/>
</dbReference>
<dbReference type="InterPro" id="IPR013783">
    <property type="entry name" value="Ig-like_fold"/>
</dbReference>
<name>A0A855SA14_PHOAN</name>
<reference evidence="2 3" key="1">
    <citation type="submission" date="2018-01" db="EMBL/GenBank/DDBJ databases">
        <title>Whole genome sequencing of Histamine producing bacteria.</title>
        <authorList>
            <person name="Butler K."/>
        </authorList>
    </citation>
    <scope>NUCLEOTIDE SEQUENCE [LARGE SCALE GENOMIC DNA]</scope>
    <source>
        <strain evidence="2 3">A2-1</strain>
    </source>
</reference>
<organism evidence="2 3">
    <name type="scientific">Photobacterium angustum</name>
    <dbReference type="NCBI Taxonomy" id="661"/>
    <lineage>
        <taxon>Bacteria</taxon>
        <taxon>Pseudomonadati</taxon>
        <taxon>Pseudomonadota</taxon>
        <taxon>Gammaproteobacteria</taxon>
        <taxon>Vibrionales</taxon>
        <taxon>Vibrionaceae</taxon>
        <taxon>Photobacterium</taxon>
    </lineage>
</organism>
<dbReference type="RefSeq" id="WP_045083567.1">
    <property type="nucleotide sequence ID" value="NZ_JZSO01000040.1"/>
</dbReference>
<comment type="caution">
    <text evidence="2">The sequence shown here is derived from an EMBL/GenBank/DDBJ whole genome shotgun (WGS) entry which is preliminary data.</text>
</comment>
<dbReference type="GeneID" id="61229776"/>
<dbReference type="EMBL" id="PYOY01000011">
    <property type="protein sequence ID" value="PSX05464.1"/>
    <property type="molecule type" value="Genomic_DNA"/>
</dbReference>
<dbReference type="AlphaFoldDB" id="A0A855SA14"/>